<evidence type="ECO:0000256" key="9">
    <source>
        <dbReference type="ARBA" id="ARBA00023136"/>
    </source>
</evidence>
<keyword evidence="9 10" id="KW-0472">Membrane</keyword>
<evidence type="ECO:0000256" key="6">
    <source>
        <dbReference type="ARBA" id="ARBA00022968"/>
    </source>
</evidence>
<dbReference type="Pfam" id="PF01762">
    <property type="entry name" value="Galactosyl_T"/>
    <property type="match status" value="1"/>
</dbReference>
<keyword evidence="8 10" id="KW-0333">Golgi apparatus</keyword>
<keyword evidence="3 10" id="KW-0328">Glycosyltransferase</keyword>
<dbReference type="PANTHER" id="PTHR11214:SF349">
    <property type="entry name" value="BETA-1,3-GALACTOSYLTRANSFERASE BRN"/>
    <property type="match status" value="1"/>
</dbReference>
<proteinExistence type="inferred from homology"/>
<comment type="caution">
    <text evidence="11">The sequence shown here is derived from an EMBL/GenBank/DDBJ whole genome shotgun (WGS) entry which is preliminary data.</text>
</comment>
<dbReference type="Gene3D" id="3.90.550.50">
    <property type="match status" value="1"/>
</dbReference>
<dbReference type="InterPro" id="IPR002659">
    <property type="entry name" value="Glyco_trans_31"/>
</dbReference>
<dbReference type="Proteomes" id="UP001217089">
    <property type="component" value="Unassembled WGS sequence"/>
</dbReference>
<keyword evidence="6 10" id="KW-0735">Signal-anchor</keyword>
<evidence type="ECO:0000256" key="2">
    <source>
        <dbReference type="ARBA" id="ARBA00008661"/>
    </source>
</evidence>
<evidence type="ECO:0000256" key="4">
    <source>
        <dbReference type="ARBA" id="ARBA00022679"/>
    </source>
</evidence>
<dbReference type="PANTHER" id="PTHR11214">
    <property type="entry name" value="BETA-1,3-N-ACETYLGLUCOSAMINYLTRANSFERASE"/>
    <property type="match status" value="1"/>
</dbReference>
<evidence type="ECO:0000313" key="12">
    <source>
        <dbReference type="Proteomes" id="UP001217089"/>
    </source>
</evidence>
<evidence type="ECO:0000256" key="1">
    <source>
        <dbReference type="ARBA" id="ARBA00004323"/>
    </source>
</evidence>
<gene>
    <name evidence="11" type="ORF">KUTeg_006888</name>
</gene>
<keyword evidence="7 10" id="KW-1133">Transmembrane helix</keyword>
<sequence length="481" mass="56742">RSEKPERIDKIHVRNTFNVDWLLPRTPRSTDLNIVFIYNLNSTGTRQTTLDFTRMRLLKPNTRITIHSTKCFRILCRLSVLVFNVSLISVFVYLTTIFGNMIFSADIHHADITDQKVEWFSNSNGTLCYLVNGKEPQQEIPFSKFVYPMDINMREVVEDVKKFGKSPYEPINLYPYDFINNPIQSKIGIFKDVQLLFLIKSAVHHFNRRQVIRQTWGNESLFKNHNRGSIKRIFLIGLPKPHEYWLQNMIDDESSKFYDIVQMSFYDNYYNNTLKTMGGLNWAVQYCYNTKFVMIVDDDFLINTKSLLNYLPTVQNISNFFIGNLFEFPSPVRTNSKWTISLNRYPFDKYPSFVSAGATLMSMDMATDLQIAMQYTKTFIFDDVFLAIVNYKLNVTPLGDERFTIDKISYRHPMFKKRLAIHGFENTEELKKAWSVLYYGEKHDDPLSLLTKTKVKMHRSIKMRWVRSSHWCTTSYIKVER</sequence>
<evidence type="ECO:0000256" key="5">
    <source>
        <dbReference type="ARBA" id="ARBA00022692"/>
    </source>
</evidence>
<dbReference type="EMBL" id="JARBDR010000337">
    <property type="protein sequence ID" value="KAJ8314738.1"/>
    <property type="molecule type" value="Genomic_DNA"/>
</dbReference>
<evidence type="ECO:0000256" key="10">
    <source>
        <dbReference type="RuleBase" id="RU363063"/>
    </source>
</evidence>
<keyword evidence="12" id="KW-1185">Reference proteome</keyword>
<protein>
    <recommendedName>
        <fullName evidence="10">Hexosyltransferase</fullName>
        <ecNumber evidence="10">2.4.1.-</ecNumber>
    </recommendedName>
</protein>
<keyword evidence="5 10" id="KW-0812">Transmembrane</keyword>
<organism evidence="11 12">
    <name type="scientific">Tegillarca granosa</name>
    <name type="common">Malaysian cockle</name>
    <name type="synonym">Anadara granosa</name>
    <dbReference type="NCBI Taxonomy" id="220873"/>
    <lineage>
        <taxon>Eukaryota</taxon>
        <taxon>Metazoa</taxon>
        <taxon>Spiralia</taxon>
        <taxon>Lophotrochozoa</taxon>
        <taxon>Mollusca</taxon>
        <taxon>Bivalvia</taxon>
        <taxon>Autobranchia</taxon>
        <taxon>Pteriomorphia</taxon>
        <taxon>Arcoida</taxon>
        <taxon>Arcoidea</taxon>
        <taxon>Arcidae</taxon>
        <taxon>Tegillarca</taxon>
    </lineage>
</organism>
<name>A0ABQ9FBM5_TEGGR</name>
<feature type="non-terminal residue" evidence="11">
    <location>
        <position position="1"/>
    </location>
</feature>
<accession>A0ABQ9FBM5</accession>
<evidence type="ECO:0000256" key="3">
    <source>
        <dbReference type="ARBA" id="ARBA00022676"/>
    </source>
</evidence>
<reference evidence="11 12" key="1">
    <citation type="submission" date="2022-12" db="EMBL/GenBank/DDBJ databases">
        <title>Chromosome-level genome of Tegillarca granosa.</title>
        <authorList>
            <person name="Kim J."/>
        </authorList>
    </citation>
    <scope>NUCLEOTIDE SEQUENCE [LARGE SCALE GENOMIC DNA]</scope>
    <source>
        <strain evidence="11">Teg-2019</strain>
        <tissue evidence="11">Adductor muscle</tissue>
    </source>
</reference>
<evidence type="ECO:0000313" key="11">
    <source>
        <dbReference type="EMBL" id="KAJ8314738.1"/>
    </source>
</evidence>
<evidence type="ECO:0000256" key="8">
    <source>
        <dbReference type="ARBA" id="ARBA00023034"/>
    </source>
</evidence>
<comment type="subcellular location">
    <subcellularLocation>
        <location evidence="1 10">Golgi apparatus membrane</location>
        <topology evidence="1 10">Single-pass type II membrane protein</topology>
    </subcellularLocation>
</comment>
<comment type="similarity">
    <text evidence="2 10">Belongs to the glycosyltransferase 31 family.</text>
</comment>
<keyword evidence="4" id="KW-0808">Transferase</keyword>
<feature type="transmembrane region" description="Helical" evidence="10">
    <location>
        <begin position="74"/>
        <end position="94"/>
    </location>
</feature>
<dbReference type="EC" id="2.4.1.-" evidence="10"/>
<evidence type="ECO:0000256" key="7">
    <source>
        <dbReference type="ARBA" id="ARBA00022989"/>
    </source>
</evidence>